<reference evidence="2" key="1">
    <citation type="journal article" date="2019" name="Sci. Rep.">
        <title>Draft genome of Tanacetum cinerariifolium, the natural source of mosquito coil.</title>
        <authorList>
            <person name="Yamashiro T."/>
            <person name="Shiraishi A."/>
            <person name="Satake H."/>
            <person name="Nakayama K."/>
        </authorList>
    </citation>
    <scope>NUCLEOTIDE SEQUENCE</scope>
</reference>
<proteinExistence type="predicted"/>
<accession>A0A699HB65</accession>
<comment type="caution">
    <text evidence="2">The sequence shown here is derived from an EMBL/GenBank/DDBJ whole genome shotgun (WGS) entry which is preliminary data.</text>
</comment>
<dbReference type="SUPFAM" id="SSF56784">
    <property type="entry name" value="HAD-like"/>
    <property type="match status" value="1"/>
</dbReference>
<keyword evidence="1" id="KW-0732">Signal</keyword>
<dbReference type="InterPro" id="IPR036412">
    <property type="entry name" value="HAD-like_sf"/>
</dbReference>
<protein>
    <submittedName>
        <fullName evidence="2">Acid phosphatase 1-like</fullName>
    </submittedName>
</protein>
<evidence type="ECO:0000313" key="2">
    <source>
        <dbReference type="EMBL" id="GEX55928.1"/>
    </source>
</evidence>
<dbReference type="PANTHER" id="PTHR31284">
    <property type="entry name" value="ACID PHOSPHATASE-LIKE PROTEIN"/>
    <property type="match status" value="1"/>
</dbReference>
<name>A0A699HB65_TANCI</name>
<dbReference type="PANTHER" id="PTHR31284:SF19">
    <property type="entry name" value="VEGETATIVE STORAGE PROTEIN 1-RELATED"/>
    <property type="match status" value="1"/>
</dbReference>
<gene>
    <name evidence="2" type="ORF">Tci_327903</name>
</gene>
<dbReference type="InterPro" id="IPR023214">
    <property type="entry name" value="HAD_sf"/>
</dbReference>
<feature type="non-terminal residue" evidence="2">
    <location>
        <position position="1"/>
    </location>
</feature>
<dbReference type="Pfam" id="PF03767">
    <property type="entry name" value="Acid_phosphat_B"/>
    <property type="match status" value="1"/>
</dbReference>
<dbReference type="Gene3D" id="3.40.50.1000">
    <property type="entry name" value="HAD superfamily/HAD-like"/>
    <property type="match status" value="1"/>
</dbReference>
<sequence length="163" mass="18637">TVDLTGDAKDTWILDIDQTTLSLLDYYSRPTVQFGGILYNDTMFEEWLAEGRATVNPDVLKLYSDLKSSGFKIVFIFGTSESQRDVRTANLNNAGYYEWEKLLLKAEEEHGTTTQVYKTKKRTQLVADGYRVHGNMGDHWSDLIGDYSGTRTFKLPNPMFFIP</sequence>
<evidence type="ECO:0000256" key="1">
    <source>
        <dbReference type="ARBA" id="ARBA00022729"/>
    </source>
</evidence>
<dbReference type="AlphaFoldDB" id="A0A699HB65"/>
<organism evidence="2">
    <name type="scientific">Tanacetum cinerariifolium</name>
    <name type="common">Dalmatian daisy</name>
    <name type="synonym">Chrysanthemum cinerariifolium</name>
    <dbReference type="NCBI Taxonomy" id="118510"/>
    <lineage>
        <taxon>Eukaryota</taxon>
        <taxon>Viridiplantae</taxon>
        <taxon>Streptophyta</taxon>
        <taxon>Embryophyta</taxon>
        <taxon>Tracheophyta</taxon>
        <taxon>Spermatophyta</taxon>
        <taxon>Magnoliopsida</taxon>
        <taxon>eudicotyledons</taxon>
        <taxon>Gunneridae</taxon>
        <taxon>Pentapetalae</taxon>
        <taxon>asterids</taxon>
        <taxon>campanulids</taxon>
        <taxon>Asterales</taxon>
        <taxon>Asteraceae</taxon>
        <taxon>Asteroideae</taxon>
        <taxon>Anthemideae</taxon>
        <taxon>Anthemidinae</taxon>
        <taxon>Tanacetum</taxon>
    </lineage>
</organism>
<dbReference type="EMBL" id="BKCJ010115577">
    <property type="protein sequence ID" value="GEX55928.1"/>
    <property type="molecule type" value="Genomic_DNA"/>
</dbReference>
<dbReference type="InterPro" id="IPR005519">
    <property type="entry name" value="Acid_phosphat_B-like"/>
</dbReference>